<dbReference type="GeneID" id="35443364"/>
<proteinExistence type="predicted"/>
<dbReference type="RefSeq" id="XP_023469400.1">
    <property type="nucleotide sequence ID" value="XM_023612375.1"/>
</dbReference>
<sequence length="147" mass="17929">MDFMTGQQQHGDWLGHHLKKSFILSLPKELLLEIITNVALLESMDSYPTSLIELSLCCKYLYYLVHKDPWRLQTLWSRAFHYRFDTKAIYRRRLVHHIDWQRQLERRFRALYLCRSFALNPTHTRLLEMMDWEIIWNMLIEHGNKHG</sequence>
<dbReference type="EMBL" id="KZ303844">
    <property type="protein sequence ID" value="PHZ15692.1"/>
    <property type="molecule type" value="Genomic_DNA"/>
</dbReference>
<dbReference type="AlphaFoldDB" id="A0A2G4T3V4"/>
<protein>
    <recommendedName>
        <fullName evidence="3">F-box domain-containing protein</fullName>
    </recommendedName>
</protein>
<dbReference type="Gene3D" id="1.20.1280.50">
    <property type="match status" value="1"/>
</dbReference>
<evidence type="ECO:0000313" key="2">
    <source>
        <dbReference type="Proteomes" id="UP000242254"/>
    </source>
</evidence>
<gene>
    <name evidence="1" type="ORF">RHIMIDRAFT_273265</name>
</gene>
<evidence type="ECO:0008006" key="3">
    <source>
        <dbReference type="Google" id="ProtNLM"/>
    </source>
</evidence>
<reference evidence="1 2" key="1">
    <citation type="journal article" date="2016" name="Proc. Natl. Acad. Sci. U.S.A.">
        <title>Lipid metabolic changes in an early divergent fungus govern the establishment of a mutualistic symbiosis with endobacteria.</title>
        <authorList>
            <person name="Lastovetsky O.A."/>
            <person name="Gaspar M.L."/>
            <person name="Mondo S.J."/>
            <person name="LaButti K.M."/>
            <person name="Sandor L."/>
            <person name="Grigoriev I.V."/>
            <person name="Henry S.A."/>
            <person name="Pawlowska T.E."/>
        </authorList>
    </citation>
    <scope>NUCLEOTIDE SEQUENCE [LARGE SCALE GENOMIC DNA]</scope>
    <source>
        <strain evidence="1 2">ATCC 52813</strain>
    </source>
</reference>
<dbReference type="STRING" id="1340429.A0A2G4T3V4"/>
<name>A0A2G4T3V4_RHIZD</name>
<keyword evidence="2" id="KW-1185">Reference proteome</keyword>
<dbReference type="Proteomes" id="UP000242254">
    <property type="component" value="Unassembled WGS sequence"/>
</dbReference>
<organism evidence="1 2">
    <name type="scientific">Rhizopus microsporus ATCC 52813</name>
    <dbReference type="NCBI Taxonomy" id="1340429"/>
    <lineage>
        <taxon>Eukaryota</taxon>
        <taxon>Fungi</taxon>
        <taxon>Fungi incertae sedis</taxon>
        <taxon>Mucoromycota</taxon>
        <taxon>Mucoromycotina</taxon>
        <taxon>Mucoromycetes</taxon>
        <taxon>Mucorales</taxon>
        <taxon>Mucorineae</taxon>
        <taxon>Rhizopodaceae</taxon>
        <taxon>Rhizopus</taxon>
    </lineage>
</organism>
<accession>A0A2G4T3V4</accession>
<evidence type="ECO:0000313" key="1">
    <source>
        <dbReference type="EMBL" id="PHZ15692.1"/>
    </source>
</evidence>